<keyword evidence="3" id="KW-0804">Transcription</keyword>
<organism evidence="6 7">
    <name type="scientific">Mycobacteroides immunogenum</name>
    <dbReference type="NCBI Taxonomy" id="83262"/>
    <lineage>
        <taxon>Bacteria</taxon>
        <taxon>Bacillati</taxon>
        <taxon>Actinomycetota</taxon>
        <taxon>Actinomycetes</taxon>
        <taxon>Mycobacteriales</taxon>
        <taxon>Mycobacteriaceae</taxon>
        <taxon>Mycobacteroides</taxon>
    </lineage>
</organism>
<dbReference type="PANTHER" id="PTHR43280:SF32">
    <property type="entry name" value="TRANSCRIPTIONAL REGULATORY PROTEIN"/>
    <property type="match status" value="1"/>
</dbReference>
<feature type="region of interest" description="Disordered" evidence="4">
    <location>
        <begin position="1"/>
        <end position="21"/>
    </location>
</feature>
<dbReference type="Pfam" id="PF02311">
    <property type="entry name" value="AraC_binding"/>
    <property type="match status" value="1"/>
</dbReference>
<keyword evidence="2" id="KW-0238">DNA-binding</keyword>
<comment type="caution">
    <text evidence="6">The sequence shown here is derived from an EMBL/GenBank/DDBJ whole genome shotgun (WGS) entry which is preliminary data.</text>
</comment>
<name>A0A179VD03_9MYCO</name>
<dbReference type="InterPro" id="IPR003313">
    <property type="entry name" value="AraC-bd"/>
</dbReference>
<dbReference type="InterPro" id="IPR037923">
    <property type="entry name" value="HTH-like"/>
</dbReference>
<dbReference type="PANTHER" id="PTHR43280">
    <property type="entry name" value="ARAC-FAMILY TRANSCRIPTIONAL REGULATOR"/>
    <property type="match status" value="1"/>
</dbReference>
<feature type="domain" description="HTH araC/xylS-type" evidence="5">
    <location>
        <begin position="191"/>
        <end position="289"/>
    </location>
</feature>
<dbReference type="GO" id="GO:0003700">
    <property type="term" value="F:DNA-binding transcription factor activity"/>
    <property type="evidence" value="ECO:0007669"/>
    <property type="project" value="InterPro"/>
</dbReference>
<dbReference type="PROSITE" id="PS01124">
    <property type="entry name" value="HTH_ARAC_FAMILY_2"/>
    <property type="match status" value="1"/>
</dbReference>
<dbReference type="Pfam" id="PF12833">
    <property type="entry name" value="HTH_18"/>
    <property type="match status" value="1"/>
</dbReference>
<keyword evidence="1" id="KW-0805">Transcription regulation</keyword>
<evidence type="ECO:0000313" key="7">
    <source>
        <dbReference type="Proteomes" id="UP000186919"/>
    </source>
</evidence>
<reference evidence="6 7" key="1">
    <citation type="submission" date="2016-01" db="EMBL/GenBank/DDBJ databases">
        <title>Mycobacterium immunogenum strain CD11_6 genome sequencing and assembly.</title>
        <authorList>
            <person name="Kaur G."/>
            <person name="Nair G.R."/>
            <person name="Mayilraj S."/>
        </authorList>
    </citation>
    <scope>NUCLEOTIDE SEQUENCE [LARGE SCALE GENOMIC DNA]</scope>
    <source>
        <strain evidence="6 7">CD11-6</strain>
    </source>
</reference>
<evidence type="ECO:0000256" key="3">
    <source>
        <dbReference type="ARBA" id="ARBA00023163"/>
    </source>
</evidence>
<evidence type="ECO:0000256" key="4">
    <source>
        <dbReference type="SAM" id="MobiDB-lite"/>
    </source>
</evidence>
<evidence type="ECO:0000256" key="1">
    <source>
        <dbReference type="ARBA" id="ARBA00023015"/>
    </source>
</evidence>
<proteinExistence type="predicted"/>
<dbReference type="InterPro" id="IPR009057">
    <property type="entry name" value="Homeodomain-like_sf"/>
</dbReference>
<protein>
    <recommendedName>
        <fullName evidence="5">HTH araC/xylS-type domain-containing protein</fullName>
    </recommendedName>
</protein>
<sequence length="295" mass="33107">MDMTGFEGAPSYKSRAESEPQQAITVVRENQLMAPHGPHPINAHRLLFVRTGQQTIQVDFEEYVCGPGSLLYTRPGQIQRFPAVGNSDAGWQDAIQICFTGSSPTRFAIRVPNVIDDAFGARLWHLTDLESEKFGRSFTEIAEEHERAVTDQVGVAIELLRLLLATLLLRITRLASDKQSATVVLASPIYHQFRRELEELFASIHTTNEYAHRLGYSPRTLNRACLTESGHTAKELIDTRIALEAKRLLIYTHLPVATIARRLGFSEASNFGKHFTRMSGGSPPAEFRRLHQGLW</sequence>
<evidence type="ECO:0000313" key="6">
    <source>
        <dbReference type="EMBL" id="OAT69770.1"/>
    </source>
</evidence>
<dbReference type="AlphaFoldDB" id="A0A179VD03"/>
<dbReference type="InterPro" id="IPR018060">
    <property type="entry name" value="HTH_AraC"/>
</dbReference>
<dbReference type="SMART" id="SM00342">
    <property type="entry name" value="HTH_ARAC"/>
    <property type="match status" value="1"/>
</dbReference>
<evidence type="ECO:0000256" key="2">
    <source>
        <dbReference type="ARBA" id="ARBA00023125"/>
    </source>
</evidence>
<dbReference type="SUPFAM" id="SSF51215">
    <property type="entry name" value="Regulatory protein AraC"/>
    <property type="match status" value="1"/>
</dbReference>
<dbReference type="GO" id="GO:0043565">
    <property type="term" value="F:sequence-specific DNA binding"/>
    <property type="evidence" value="ECO:0007669"/>
    <property type="project" value="InterPro"/>
</dbReference>
<dbReference type="Gene3D" id="1.10.10.60">
    <property type="entry name" value="Homeodomain-like"/>
    <property type="match status" value="1"/>
</dbReference>
<accession>A0A179VD03</accession>
<gene>
    <name evidence="6" type="ORF">AWB85_19115</name>
</gene>
<dbReference type="Proteomes" id="UP000186919">
    <property type="component" value="Unassembled WGS sequence"/>
</dbReference>
<dbReference type="SUPFAM" id="SSF46689">
    <property type="entry name" value="Homeodomain-like"/>
    <property type="match status" value="1"/>
</dbReference>
<evidence type="ECO:0000259" key="5">
    <source>
        <dbReference type="PROSITE" id="PS01124"/>
    </source>
</evidence>
<dbReference type="EMBL" id="LQYE01000002">
    <property type="protein sequence ID" value="OAT69770.1"/>
    <property type="molecule type" value="Genomic_DNA"/>
</dbReference>